<dbReference type="Pfam" id="PF00328">
    <property type="entry name" value="His_Phos_2"/>
    <property type="match status" value="1"/>
</dbReference>
<dbReference type="OrthoDB" id="10257284at2759"/>
<dbReference type="InterPro" id="IPR029033">
    <property type="entry name" value="His_PPase_superfam"/>
</dbReference>
<name>A0A0B1T7L9_OESDE</name>
<reference evidence="2 3" key="1">
    <citation type="submission" date="2014-03" db="EMBL/GenBank/DDBJ databases">
        <title>Draft genome of the hookworm Oesophagostomum dentatum.</title>
        <authorList>
            <person name="Mitreva M."/>
        </authorList>
    </citation>
    <scope>NUCLEOTIDE SEQUENCE [LARGE SCALE GENOMIC DNA]</scope>
    <source>
        <strain evidence="2 3">OD-Hann</strain>
    </source>
</reference>
<dbReference type="GO" id="GO:0016791">
    <property type="term" value="F:phosphatase activity"/>
    <property type="evidence" value="ECO:0007669"/>
    <property type="project" value="UniProtKB-ARBA"/>
</dbReference>
<dbReference type="CDD" id="cd07061">
    <property type="entry name" value="HP_HAP_like"/>
    <property type="match status" value="1"/>
</dbReference>
<feature type="non-terminal residue" evidence="2">
    <location>
        <position position="1"/>
    </location>
</feature>
<dbReference type="Proteomes" id="UP000053660">
    <property type="component" value="Unassembled WGS sequence"/>
</dbReference>
<dbReference type="InterPro" id="IPR000560">
    <property type="entry name" value="His_Pase_clade-2"/>
</dbReference>
<evidence type="ECO:0000256" key="1">
    <source>
        <dbReference type="ARBA" id="ARBA00005375"/>
    </source>
</evidence>
<dbReference type="PANTHER" id="PTHR11567">
    <property type="entry name" value="ACID PHOSPHATASE-RELATED"/>
    <property type="match status" value="1"/>
</dbReference>
<organism evidence="2 3">
    <name type="scientific">Oesophagostomum dentatum</name>
    <name type="common">Nodular worm</name>
    <dbReference type="NCBI Taxonomy" id="61180"/>
    <lineage>
        <taxon>Eukaryota</taxon>
        <taxon>Metazoa</taxon>
        <taxon>Ecdysozoa</taxon>
        <taxon>Nematoda</taxon>
        <taxon>Chromadorea</taxon>
        <taxon>Rhabditida</taxon>
        <taxon>Rhabditina</taxon>
        <taxon>Rhabditomorpha</taxon>
        <taxon>Strongyloidea</taxon>
        <taxon>Strongylidae</taxon>
        <taxon>Oesophagostomum</taxon>
    </lineage>
</organism>
<dbReference type="EMBL" id="KN550712">
    <property type="protein sequence ID" value="KHJ93553.1"/>
    <property type="molecule type" value="Genomic_DNA"/>
</dbReference>
<sequence>LQIFRHGDRAPTDRVSNQSFISYFPNGLGELTNRGIANSYLLGTYLRDRYVSTGFLRTPILPSQIYFRSKANNRCLTSASLVANGMFNVDGKSLGAVAPVYSQEGKDWLLGGTLDCDAEVKRFVAICGHAPRRRYPNFTEFEGEVFECLKLHKNNTLFPDGKSFEMVDSLLNEYNNGLPMPDWFEEAKDDINRDFRKVENFIIGAAEYHDPDILRIKAGFLLHNVLDTLKKNWESFLTNGKLENKKFVAYSTQDWLIQSFMDSIGIRVAAVGEDGYPRYNSLIMLELRKINDVPVVKIFYRDPVQGTVSDVTSSIRGCKAQTACPLESVLSCCSLYVNSDPQDECYNKKAKRR</sequence>
<dbReference type="SUPFAM" id="SSF53254">
    <property type="entry name" value="Phosphoglycerate mutase-like"/>
    <property type="match status" value="1"/>
</dbReference>
<dbReference type="AlphaFoldDB" id="A0A0B1T7L9"/>
<gene>
    <name evidence="2" type="ORF">OESDEN_06530</name>
</gene>
<keyword evidence="3" id="KW-1185">Reference proteome</keyword>
<evidence type="ECO:0000313" key="3">
    <source>
        <dbReference type="Proteomes" id="UP000053660"/>
    </source>
</evidence>
<protein>
    <submittedName>
        <fullName evidence="2">Histidine acid phosphatase</fullName>
    </submittedName>
</protein>
<comment type="similarity">
    <text evidence="1">Belongs to the histidine acid phosphatase family.</text>
</comment>
<dbReference type="InterPro" id="IPR050645">
    <property type="entry name" value="Histidine_acid_phosphatase"/>
</dbReference>
<proteinExistence type="inferred from homology"/>
<dbReference type="Gene3D" id="3.40.50.1240">
    <property type="entry name" value="Phosphoglycerate mutase-like"/>
    <property type="match status" value="1"/>
</dbReference>
<dbReference type="PANTHER" id="PTHR11567:SF172">
    <property type="entry name" value="ACID PHOSPHATASE FAMILY"/>
    <property type="match status" value="1"/>
</dbReference>
<evidence type="ECO:0000313" key="2">
    <source>
        <dbReference type="EMBL" id="KHJ93553.1"/>
    </source>
</evidence>
<accession>A0A0B1T7L9</accession>